<dbReference type="Proteomes" id="UP000275408">
    <property type="component" value="Unassembled WGS sequence"/>
</dbReference>
<comment type="caution">
    <text evidence="2">The sequence shown here is derived from an EMBL/GenBank/DDBJ whole genome shotgun (WGS) entry which is preliminary data.</text>
</comment>
<feature type="region of interest" description="Disordered" evidence="1">
    <location>
        <begin position="183"/>
        <end position="210"/>
    </location>
</feature>
<proteinExistence type="predicted"/>
<feature type="compositionally biased region" description="Acidic residues" evidence="1">
    <location>
        <begin position="81"/>
        <end position="95"/>
    </location>
</feature>
<dbReference type="EMBL" id="RCHS01004067">
    <property type="protein sequence ID" value="RMX37902.1"/>
    <property type="molecule type" value="Genomic_DNA"/>
</dbReference>
<evidence type="ECO:0000313" key="3">
    <source>
        <dbReference type="Proteomes" id="UP000275408"/>
    </source>
</evidence>
<dbReference type="AlphaFoldDB" id="A0A3M6T944"/>
<accession>A0A3M6T944</accession>
<evidence type="ECO:0000313" key="2">
    <source>
        <dbReference type="EMBL" id="RMX37902.1"/>
    </source>
</evidence>
<protein>
    <submittedName>
        <fullName evidence="2">Uncharacterized protein</fullName>
    </submittedName>
</protein>
<feature type="compositionally biased region" description="Low complexity" evidence="1">
    <location>
        <begin position="186"/>
        <end position="201"/>
    </location>
</feature>
<feature type="region of interest" description="Disordered" evidence="1">
    <location>
        <begin position="44"/>
        <end position="103"/>
    </location>
</feature>
<reference evidence="2 3" key="1">
    <citation type="journal article" date="2018" name="Sci. Rep.">
        <title>Comparative analysis of the Pocillopora damicornis genome highlights role of immune system in coral evolution.</title>
        <authorList>
            <person name="Cunning R."/>
            <person name="Bay R.A."/>
            <person name="Gillette P."/>
            <person name="Baker A.C."/>
            <person name="Traylor-Knowles N."/>
        </authorList>
    </citation>
    <scope>NUCLEOTIDE SEQUENCE [LARGE SCALE GENOMIC DNA]</scope>
    <source>
        <strain evidence="2">RSMAS</strain>
        <tissue evidence="2">Whole animal</tissue>
    </source>
</reference>
<sequence length="210" mass="24004">MNHFCMHCSVFENDEDVPGWKVGSSVAYCESCFEEKMTKEMNYEEDLQKQASGSKIQGAGLSAKTDPLKSKRHLDQKHDEDFEIEDDDDEEERDEDNQRNGPIYAKILDELKERVSARGDKFTVTVNQMRTKFKKCVSQCKQATLTQKTATGIKRYQEDRGFGKWFNALFDVVKTRDSCQPKWALEPSTSSSSPPCTPESSLYDPNNVDD</sequence>
<gene>
    <name evidence="2" type="ORF">pdam_00007049</name>
</gene>
<organism evidence="2 3">
    <name type="scientific">Pocillopora damicornis</name>
    <name type="common">Cauliflower coral</name>
    <name type="synonym">Millepora damicornis</name>
    <dbReference type="NCBI Taxonomy" id="46731"/>
    <lineage>
        <taxon>Eukaryota</taxon>
        <taxon>Metazoa</taxon>
        <taxon>Cnidaria</taxon>
        <taxon>Anthozoa</taxon>
        <taxon>Hexacorallia</taxon>
        <taxon>Scleractinia</taxon>
        <taxon>Astrocoeniina</taxon>
        <taxon>Pocilloporidae</taxon>
        <taxon>Pocillopora</taxon>
    </lineage>
</organism>
<name>A0A3M6T944_POCDA</name>
<dbReference type="OrthoDB" id="5953220at2759"/>
<evidence type="ECO:0000256" key="1">
    <source>
        <dbReference type="SAM" id="MobiDB-lite"/>
    </source>
</evidence>
<keyword evidence="3" id="KW-1185">Reference proteome</keyword>